<sequence length="61" mass="6476">MKFAIALISLIALFSLSLAYNKPCATICPAIYQPVCGEARVGNKVVRCEFSNACMMGVSGC</sequence>
<dbReference type="EMBL" id="CP012526">
    <property type="protein sequence ID" value="ALC46284.1"/>
    <property type="molecule type" value="Genomic_DNA"/>
</dbReference>
<organism evidence="2 3">
    <name type="scientific">Drosophila busckii</name>
    <name type="common">Fruit fly</name>
    <dbReference type="NCBI Taxonomy" id="30019"/>
    <lineage>
        <taxon>Eukaryota</taxon>
        <taxon>Metazoa</taxon>
        <taxon>Ecdysozoa</taxon>
        <taxon>Arthropoda</taxon>
        <taxon>Hexapoda</taxon>
        <taxon>Insecta</taxon>
        <taxon>Pterygota</taxon>
        <taxon>Neoptera</taxon>
        <taxon>Endopterygota</taxon>
        <taxon>Diptera</taxon>
        <taxon>Brachycera</taxon>
        <taxon>Muscomorpha</taxon>
        <taxon>Ephydroidea</taxon>
        <taxon>Drosophilidae</taxon>
        <taxon>Drosophila</taxon>
    </lineage>
</organism>
<dbReference type="OMA" id="CQFSNSC"/>
<dbReference type="OrthoDB" id="126772at2759"/>
<reference evidence="2 3" key="1">
    <citation type="submission" date="2015-08" db="EMBL/GenBank/DDBJ databases">
        <title>Ancestral chromatin configuration constrains chromatin evolution on differentiating sex chromosomes in Drosophila.</title>
        <authorList>
            <person name="Zhou Q."/>
            <person name="Bachtrog D."/>
        </authorList>
    </citation>
    <scope>NUCLEOTIDE SEQUENCE [LARGE SCALE GENOMIC DNA]</scope>
    <source>
        <tissue evidence="2">Whole larvae</tissue>
    </source>
</reference>
<evidence type="ECO:0000256" key="1">
    <source>
        <dbReference type="SAM" id="SignalP"/>
    </source>
</evidence>
<accession>A0A0M4EI59</accession>
<keyword evidence="3" id="KW-1185">Reference proteome</keyword>
<dbReference type="Gene3D" id="3.30.60.30">
    <property type="match status" value="1"/>
</dbReference>
<name>A0A0M4EI59_DROBS</name>
<gene>
    <name evidence="2" type="ORF">Dbus_chr3Rg1034</name>
</gene>
<evidence type="ECO:0000313" key="3">
    <source>
        <dbReference type="Proteomes" id="UP000494163"/>
    </source>
</evidence>
<evidence type="ECO:0000313" key="2">
    <source>
        <dbReference type="EMBL" id="ALC46284.1"/>
    </source>
</evidence>
<dbReference type="AlphaFoldDB" id="A0A0M4EI59"/>
<feature type="non-terminal residue" evidence="2">
    <location>
        <position position="61"/>
    </location>
</feature>
<protein>
    <submittedName>
        <fullName evidence="2">CG42798</fullName>
    </submittedName>
</protein>
<feature type="signal peptide" evidence="1">
    <location>
        <begin position="1"/>
        <end position="19"/>
    </location>
</feature>
<proteinExistence type="predicted"/>
<keyword evidence="1" id="KW-0732">Signal</keyword>
<feature type="chain" id="PRO_5005793395" evidence="1">
    <location>
        <begin position="20"/>
        <end position="61"/>
    </location>
</feature>
<dbReference type="Proteomes" id="UP000494163">
    <property type="component" value="Chromosome 3R"/>
</dbReference>